<dbReference type="AlphaFoldDB" id="A0A4P6YV35"/>
<sequence length="256" mass="28264">MGIGLKKSGLLMGIALVGMISLGALNVDAATKTIAPGYFTNVKDKMYFKTTKKIKLGIYTNALGDSVGKSFYAPKNSIVQLAKTRDSHGKVYALFSLVGTLNYNVTKSSVNHILMPIGVPLKKSNFKLVNVKPSKFVYKQFLMGKPSTNDNVDQFMITLDNYIEFYKKGALAGMAKPLLSDKILKITETSKATYLYLKNNNKYLPAQKLNSGVYRLKVTQGANVKVSMGEGYYQSNATYTFGHKAVWNELASFSKR</sequence>
<dbReference type="RefSeq" id="WP_133363688.1">
    <property type="nucleotide sequence ID" value="NZ_CP037940.1"/>
</dbReference>
<gene>
    <name evidence="1" type="ORF">EQG49_09055</name>
</gene>
<dbReference type="EMBL" id="CP037940">
    <property type="protein sequence ID" value="QBO36611.1"/>
    <property type="molecule type" value="Genomic_DNA"/>
</dbReference>
<organism evidence="1 2">
    <name type="scientific">Periweissella cryptocerci</name>
    <dbReference type="NCBI Taxonomy" id="2506420"/>
    <lineage>
        <taxon>Bacteria</taxon>
        <taxon>Bacillati</taxon>
        <taxon>Bacillota</taxon>
        <taxon>Bacilli</taxon>
        <taxon>Lactobacillales</taxon>
        <taxon>Lactobacillaceae</taxon>
        <taxon>Periweissella</taxon>
    </lineage>
</organism>
<protein>
    <submittedName>
        <fullName evidence="1">Uncharacterized protein</fullName>
    </submittedName>
</protein>
<name>A0A4P6YV35_9LACO</name>
<keyword evidence="2" id="KW-1185">Reference proteome</keyword>
<accession>A0A4P6YV35</accession>
<dbReference type="KEGG" id="wei:EQG49_09055"/>
<evidence type="ECO:0000313" key="2">
    <source>
        <dbReference type="Proteomes" id="UP000292886"/>
    </source>
</evidence>
<dbReference type="Proteomes" id="UP000292886">
    <property type="component" value="Chromosome"/>
</dbReference>
<evidence type="ECO:0000313" key="1">
    <source>
        <dbReference type="EMBL" id="QBO36611.1"/>
    </source>
</evidence>
<dbReference type="OrthoDB" id="2275794at2"/>
<proteinExistence type="predicted"/>
<reference evidence="2" key="1">
    <citation type="submission" date="2019-03" db="EMBL/GenBank/DDBJ databases">
        <title>Weissella sp. 26KH-42 Genome sequencing.</title>
        <authorList>
            <person name="Heo J."/>
            <person name="Kim S.-J."/>
            <person name="Kim J.-S."/>
            <person name="Hong S.-B."/>
            <person name="Kwon S.-W."/>
        </authorList>
    </citation>
    <scope>NUCLEOTIDE SEQUENCE [LARGE SCALE GENOMIC DNA]</scope>
    <source>
        <strain evidence="2">26KH-42</strain>
    </source>
</reference>